<evidence type="ECO:0000313" key="1">
    <source>
        <dbReference type="EMBL" id="MUZ75756.1"/>
    </source>
</evidence>
<proteinExistence type="predicted"/>
<sequence length="55" mass="6295">MDDQLAKLVQKVAELAELTDYLRAKRDWVTRGNPGDEPRFTDETLCLASTWTGLR</sequence>
<dbReference type="Proteomes" id="UP000477951">
    <property type="component" value="Unassembled WGS sequence"/>
</dbReference>
<evidence type="ECO:0000313" key="2">
    <source>
        <dbReference type="Proteomes" id="UP000477951"/>
    </source>
</evidence>
<dbReference type="GeneID" id="60685169"/>
<gene>
    <name evidence="1" type="ORF">GOZ90_24115</name>
</gene>
<comment type="caution">
    <text evidence="1">The sequence shown here is derived from an EMBL/GenBank/DDBJ whole genome shotgun (WGS) entry which is preliminary data.</text>
</comment>
<dbReference type="RefSeq" id="WP_156545304.1">
    <property type="nucleotide sequence ID" value="NZ_JABFNP010000004.1"/>
</dbReference>
<dbReference type="AlphaFoldDB" id="A0A6I4FEI7"/>
<dbReference type="EMBL" id="WPHR01000036">
    <property type="protein sequence ID" value="MUZ75756.1"/>
    <property type="molecule type" value="Genomic_DNA"/>
</dbReference>
<protein>
    <submittedName>
        <fullName evidence="1">Uncharacterized protein</fullName>
    </submittedName>
</protein>
<accession>A0A6I4FEI7</accession>
<organism evidence="1 2">
    <name type="scientific">Agrobacterium vitis</name>
    <name type="common">Rhizobium vitis</name>
    <dbReference type="NCBI Taxonomy" id="373"/>
    <lineage>
        <taxon>Bacteria</taxon>
        <taxon>Pseudomonadati</taxon>
        <taxon>Pseudomonadota</taxon>
        <taxon>Alphaproteobacteria</taxon>
        <taxon>Hyphomicrobiales</taxon>
        <taxon>Rhizobiaceae</taxon>
        <taxon>Rhizobium/Agrobacterium group</taxon>
        <taxon>Agrobacterium</taxon>
    </lineage>
</organism>
<name>A0A6I4FEI7_AGRVI</name>
<reference evidence="1 2" key="1">
    <citation type="submission" date="2019-12" db="EMBL/GenBank/DDBJ databases">
        <title>Whole-genome sequencing of Allorhizobium vitis.</title>
        <authorList>
            <person name="Gan H.M."/>
            <person name="Szegedi E."/>
            <person name="Burr T."/>
            <person name="Savka M.A."/>
        </authorList>
    </citation>
    <scope>NUCLEOTIDE SEQUENCE [LARGE SCALE GENOMIC DNA]</scope>
    <source>
        <strain evidence="1 2">CG516</strain>
    </source>
</reference>
<dbReference type="OrthoDB" id="9802944at2"/>